<reference evidence="1 2" key="1">
    <citation type="submission" date="2020-04" db="EMBL/GenBank/DDBJ databases">
        <title>Knoellia sp. isolate from air conditioner.</title>
        <authorList>
            <person name="Chea S."/>
            <person name="Kim D.-U."/>
        </authorList>
    </citation>
    <scope>NUCLEOTIDE SEQUENCE [LARGE SCALE GENOMIC DNA]</scope>
    <source>
        <strain evidence="1 2">DB2414S</strain>
    </source>
</reference>
<dbReference type="AlphaFoldDB" id="A0A849HFK7"/>
<name>A0A849HFK7_9MICO</name>
<evidence type="ECO:0000313" key="1">
    <source>
        <dbReference type="EMBL" id="NNM45394.1"/>
    </source>
</evidence>
<dbReference type="EMBL" id="JABEPQ010000001">
    <property type="protein sequence ID" value="NNM45394.1"/>
    <property type="molecule type" value="Genomic_DNA"/>
</dbReference>
<protein>
    <submittedName>
        <fullName evidence="1">Uncharacterized protein</fullName>
    </submittedName>
</protein>
<sequence>MARVHIGAGSPGISTGVGPVGFYQSLAGGGRGRLIGARTAGQTLAQAKAAQAQELSAAIRQVLDLHRVEFAPATRPLAQPESPVDTGAIRRRHMKGALAGVAFWNFKARRQAKTAAEAATQRELADNQARLAQLQANRQADLDRRWARLTDNDPEVVREDLAAAYEDNDAAAAVVAVEKGTASVVVLVPDVDVLPDRYPTTTQAGNLSLRRMSKTEQSELYRTMVAGYVLVTVKEALAVAPRLLGLRAVAIRIPRADAYGKPVVEPVLACHLTRQALSGVRWKEADATSVLMDAADEVVFRLKGAAKTLMPIELVAEPDIARLVAAVEVDELLMKNRVTA</sequence>
<dbReference type="Proteomes" id="UP000588586">
    <property type="component" value="Unassembled WGS sequence"/>
</dbReference>
<proteinExistence type="predicted"/>
<organism evidence="1 2">
    <name type="scientific">Knoellia koreensis</name>
    <dbReference type="NCBI Taxonomy" id="2730921"/>
    <lineage>
        <taxon>Bacteria</taxon>
        <taxon>Bacillati</taxon>
        <taxon>Actinomycetota</taxon>
        <taxon>Actinomycetes</taxon>
        <taxon>Micrococcales</taxon>
        <taxon>Intrasporangiaceae</taxon>
        <taxon>Knoellia</taxon>
    </lineage>
</organism>
<dbReference type="RefSeq" id="WP_171242424.1">
    <property type="nucleotide sequence ID" value="NZ_JABEPQ010000001.1"/>
</dbReference>
<evidence type="ECO:0000313" key="2">
    <source>
        <dbReference type="Proteomes" id="UP000588586"/>
    </source>
</evidence>
<comment type="caution">
    <text evidence="1">The sequence shown here is derived from an EMBL/GenBank/DDBJ whole genome shotgun (WGS) entry which is preliminary data.</text>
</comment>
<accession>A0A849HFK7</accession>
<keyword evidence="2" id="KW-1185">Reference proteome</keyword>
<gene>
    <name evidence="1" type="ORF">HJG52_05160</name>
</gene>